<accession>A0A0F9V9Z4</accession>
<name>A0A0F9V9Z4_9ZZZZ</name>
<protein>
    <recommendedName>
        <fullName evidence="2">DNA primase/polymerase bifunctional N-terminal domain-containing protein</fullName>
    </recommendedName>
</protein>
<reference evidence="1" key="1">
    <citation type="journal article" date="2015" name="Nature">
        <title>Complex archaea that bridge the gap between prokaryotes and eukaryotes.</title>
        <authorList>
            <person name="Spang A."/>
            <person name="Saw J.H."/>
            <person name="Jorgensen S.L."/>
            <person name="Zaremba-Niedzwiedzka K."/>
            <person name="Martijn J."/>
            <person name="Lind A.E."/>
            <person name="van Eijk R."/>
            <person name="Schleper C."/>
            <person name="Guy L."/>
            <person name="Ettema T.J."/>
        </authorList>
    </citation>
    <scope>NUCLEOTIDE SEQUENCE</scope>
</reference>
<dbReference type="AlphaFoldDB" id="A0A0F9V9Z4"/>
<organism evidence="1">
    <name type="scientific">marine sediment metagenome</name>
    <dbReference type="NCBI Taxonomy" id="412755"/>
    <lineage>
        <taxon>unclassified sequences</taxon>
        <taxon>metagenomes</taxon>
        <taxon>ecological metagenomes</taxon>
    </lineage>
</organism>
<comment type="caution">
    <text evidence="1">The sequence shown here is derived from an EMBL/GenBank/DDBJ whole genome shotgun (WGS) entry which is preliminary data.</text>
</comment>
<dbReference type="EMBL" id="LAZR01000616">
    <property type="protein sequence ID" value="KKN62668.1"/>
    <property type="molecule type" value="Genomic_DNA"/>
</dbReference>
<gene>
    <name evidence="1" type="ORF">LCGC14_0509290</name>
</gene>
<proteinExistence type="predicted"/>
<sequence length="164" mass="19557">MDKKAWLDELYYKLGKQQYDFRVCGLKKQSDGEVISTRWRKYSEVCFPLEPWESKRIDWINNREVLPCEIVIDLEEKEGIGEIVERLRGWGVKFYIFETGSRGYHIHIFFKRTLNSHEKLKIIRTLGADEQKAHDGSLIALENTPHWKTGKIKEEIKWIYPINQ</sequence>
<evidence type="ECO:0008006" key="2">
    <source>
        <dbReference type="Google" id="ProtNLM"/>
    </source>
</evidence>
<evidence type="ECO:0000313" key="1">
    <source>
        <dbReference type="EMBL" id="KKN62668.1"/>
    </source>
</evidence>